<evidence type="ECO:0000313" key="10">
    <source>
        <dbReference type="EMBL" id="ORX96144.1"/>
    </source>
</evidence>
<dbReference type="SUPFAM" id="SSF57959">
    <property type="entry name" value="Leucine zipper domain"/>
    <property type="match status" value="1"/>
</dbReference>
<dbReference type="EMBL" id="MCFE01000160">
    <property type="protein sequence ID" value="ORX96144.1"/>
    <property type="molecule type" value="Genomic_DNA"/>
</dbReference>
<organism evidence="10 11">
    <name type="scientific">Basidiobolus meristosporus CBS 931.73</name>
    <dbReference type="NCBI Taxonomy" id="1314790"/>
    <lineage>
        <taxon>Eukaryota</taxon>
        <taxon>Fungi</taxon>
        <taxon>Fungi incertae sedis</taxon>
        <taxon>Zoopagomycota</taxon>
        <taxon>Entomophthoromycotina</taxon>
        <taxon>Basidiobolomycetes</taxon>
        <taxon>Basidiobolales</taxon>
        <taxon>Basidiobolaceae</taxon>
        <taxon>Basidiobolus</taxon>
    </lineage>
</organism>
<evidence type="ECO:0000256" key="5">
    <source>
        <dbReference type="ARBA" id="ARBA00023163"/>
    </source>
</evidence>
<dbReference type="OrthoDB" id="5571888at2759"/>
<proteinExistence type="inferred from homology"/>
<evidence type="ECO:0000256" key="2">
    <source>
        <dbReference type="ARBA" id="ARBA00007163"/>
    </source>
</evidence>
<keyword evidence="6" id="KW-0539">Nucleus</keyword>
<dbReference type="AlphaFoldDB" id="A0A1Y1YEY5"/>
<keyword evidence="11" id="KW-1185">Reference proteome</keyword>
<gene>
    <name evidence="10" type="ORF">K493DRAFT_21255</name>
</gene>
<dbReference type="PROSITE" id="PS00036">
    <property type="entry name" value="BZIP_BASIC"/>
    <property type="match status" value="1"/>
</dbReference>
<evidence type="ECO:0000256" key="6">
    <source>
        <dbReference type="ARBA" id="ARBA00023242"/>
    </source>
</evidence>
<name>A0A1Y1YEY5_9FUNG</name>
<dbReference type="STRING" id="1314790.A0A1Y1YEY5"/>
<dbReference type="PANTHER" id="PTHR47416">
    <property type="entry name" value="BASIC-LEUCINE ZIPPER TRANSCRIPTION FACTOR F-RELATED"/>
    <property type="match status" value="1"/>
</dbReference>
<dbReference type="InParanoid" id="A0A1Y1YEY5"/>
<dbReference type="CDD" id="cd14810">
    <property type="entry name" value="bZIP_u1"/>
    <property type="match status" value="1"/>
</dbReference>
<dbReference type="GO" id="GO:0005634">
    <property type="term" value="C:nucleus"/>
    <property type="evidence" value="ECO:0007669"/>
    <property type="project" value="UniProtKB-SubCell"/>
</dbReference>
<reference evidence="10 11" key="1">
    <citation type="submission" date="2016-07" db="EMBL/GenBank/DDBJ databases">
        <title>Pervasive Adenine N6-methylation of Active Genes in Fungi.</title>
        <authorList>
            <consortium name="DOE Joint Genome Institute"/>
            <person name="Mondo S.J."/>
            <person name="Dannebaum R.O."/>
            <person name="Kuo R.C."/>
            <person name="Labutti K."/>
            <person name="Haridas S."/>
            <person name="Kuo A."/>
            <person name="Salamov A."/>
            <person name="Ahrendt S.R."/>
            <person name="Lipzen A."/>
            <person name="Sullivan W."/>
            <person name="Andreopoulos W.B."/>
            <person name="Clum A."/>
            <person name="Lindquist E."/>
            <person name="Daum C."/>
            <person name="Ramamoorthy G.K."/>
            <person name="Gryganskyi A."/>
            <person name="Culley D."/>
            <person name="Magnuson J.K."/>
            <person name="James T.Y."/>
            <person name="O'Malley M.A."/>
            <person name="Stajich J.E."/>
            <person name="Spatafora J.W."/>
            <person name="Visel A."/>
            <person name="Grigoriev I.V."/>
        </authorList>
    </citation>
    <scope>NUCLEOTIDE SEQUENCE [LARGE SCALE GENOMIC DNA]</scope>
    <source>
        <strain evidence="10 11">CBS 931.73</strain>
    </source>
</reference>
<keyword evidence="3" id="KW-0805">Transcription regulation</keyword>
<keyword evidence="4" id="KW-0238">DNA-binding</keyword>
<dbReference type="SMART" id="SM00338">
    <property type="entry name" value="BRLZ"/>
    <property type="match status" value="1"/>
</dbReference>
<sequence length="302" mass="33473">MTDTTLNSNFVEGEVCDAFDAFIDPKYVEESENLTNSELFRYYFESELPHQIAESLSSSDNIVTTSPSPNIKMEESDIELVLQTLLNSVNSHIPATTEPALLCGDSAAASSPSSPHPSPDHLQHSSKKPLAKSPTRQLRASSLEADLDPNNPEIQKLSSKERRQLRNKISARNFRVRRKEYISTLEAQVQQYQSEIKTLRDSLSTVEDENSKLRSELAEMRSSFDAHVPISDPISNPSSLAESAVEPMIIESPSLRRSASPFTFTVKSGMAPISNGEHFNKDIPNSATSPASLWQDSRVIVH</sequence>
<dbReference type="PROSITE" id="PS50217">
    <property type="entry name" value="BZIP"/>
    <property type="match status" value="1"/>
</dbReference>
<evidence type="ECO:0000256" key="7">
    <source>
        <dbReference type="SAM" id="Coils"/>
    </source>
</evidence>
<dbReference type="Gene3D" id="1.20.5.170">
    <property type="match status" value="1"/>
</dbReference>
<dbReference type="InterPro" id="IPR046347">
    <property type="entry name" value="bZIP_sf"/>
</dbReference>
<dbReference type="GO" id="GO:0003700">
    <property type="term" value="F:DNA-binding transcription factor activity"/>
    <property type="evidence" value="ECO:0007669"/>
    <property type="project" value="InterPro"/>
</dbReference>
<evidence type="ECO:0000256" key="4">
    <source>
        <dbReference type="ARBA" id="ARBA00023125"/>
    </source>
</evidence>
<comment type="subcellular location">
    <subcellularLocation>
        <location evidence="1">Nucleus</location>
    </subcellularLocation>
</comment>
<dbReference type="GO" id="GO:0003677">
    <property type="term" value="F:DNA binding"/>
    <property type="evidence" value="ECO:0007669"/>
    <property type="project" value="UniProtKB-KW"/>
</dbReference>
<feature type="domain" description="BZIP" evidence="9">
    <location>
        <begin position="157"/>
        <end position="220"/>
    </location>
</feature>
<dbReference type="PANTHER" id="PTHR47416:SF8">
    <property type="entry name" value="BASIC-LEUCINE ZIPPER TRANSCRIPTION FACTOR E-RELATED"/>
    <property type="match status" value="1"/>
</dbReference>
<keyword evidence="7" id="KW-0175">Coiled coil</keyword>
<comment type="similarity">
    <text evidence="2">Belongs to the bZIP family.</text>
</comment>
<evidence type="ECO:0000256" key="1">
    <source>
        <dbReference type="ARBA" id="ARBA00004123"/>
    </source>
</evidence>
<evidence type="ECO:0000256" key="8">
    <source>
        <dbReference type="SAM" id="MobiDB-lite"/>
    </source>
</evidence>
<dbReference type="Proteomes" id="UP000193498">
    <property type="component" value="Unassembled WGS sequence"/>
</dbReference>
<protein>
    <recommendedName>
        <fullName evidence="9">BZIP domain-containing protein</fullName>
    </recommendedName>
</protein>
<evidence type="ECO:0000313" key="11">
    <source>
        <dbReference type="Proteomes" id="UP000193498"/>
    </source>
</evidence>
<comment type="caution">
    <text evidence="10">The sequence shown here is derived from an EMBL/GenBank/DDBJ whole genome shotgun (WGS) entry which is preliminary data.</text>
</comment>
<feature type="coiled-coil region" evidence="7">
    <location>
        <begin position="182"/>
        <end position="223"/>
    </location>
</feature>
<dbReference type="InterPro" id="IPR004827">
    <property type="entry name" value="bZIP"/>
</dbReference>
<dbReference type="Pfam" id="PF00170">
    <property type="entry name" value="bZIP_1"/>
    <property type="match status" value="1"/>
</dbReference>
<accession>A0A1Y1YEY5</accession>
<keyword evidence="5" id="KW-0804">Transcription</keyword>
<evidence type="ECO:0000259" key="9">
    <source>
        <dbReference type="PROSITE" id="PS50217"/>
    </source>
</evidence>
<feature type="region of interest" description="Disordered" evidence="8">
    <location>
        <begin position="104"/>
        <end position="166"/>
    </location>
</feature>
<dbReference type="FunCoup" id="A0A1Y1YEY5">
    <property type="interactions" value="112"/>
</dbReference>
<evidence type="ECO:0000256" key="3">
    <source>
        <dbReference type="ARBA" id="ARBA00023015"/>
    </source>
</evidence>